<proteinExistence type="predicted"/>
<gene>
    <name evidence="1" type="ordered locus">BCAH187_A1317</name>
</gene>
<dbReference type="AlphaFoldDB" id="B7HZT5"/>
<evidence type="ECO:0000313" key="2">
    <source>
        <dbReference type="Proteomes" id="UP000002214"/>
    </source>
</evidence>
<organism evidence="1 2">
    <name type="scientific">Bacillus cereus (strain AH187)</name>
    <dbReference type="NCBI Taxonomy" id="405534"/>
    <lineage>
        <taxon>Bacteria</taxon>
        <taxon>Bacillati</taxon>
        <taxon>Bacillota</taxon>
        <taxon>Bacilli</taxon>
        <taxon>Bacillales</taxon>
        <taxon>Bacillaceae</taxon>
        <taxon>Bacillus</taxon>
        <taxon>Bacillus cereus group</taxon>
    </lineage>
</organism>
<dbReference type="EMBL" id="CP001177">
    <property type="protein sequence ID" value="ACJ79917.1"/>
    <property type="molecule type" value="Genomic_DNA"/>
</dbReference>
<protein>
    <submittedName>
        <fullName evidence="1">Uncharacterized protein</fullName>
    </submittedName>
</protein>
<sequence length="44" mass="5223">MFRFLKGSSSFMHKIYPIARKLRLLQAKKKNILYIEDVFLFSGS</sequence>
<evidence type="ECO:0000313" key="1">
    <source>
        <dbReference type="EMBL" id="ACJ79917.1"/>
    </source>
</evidence>
<reference evidence="1 2" key="1">
    <citation type="submission" date="2008-10" db="EMBL/GenBank/DDBJ databases">
        <title>Genome sequence of Bacillus cereus AH187.</title>
        <authorList>
            <person name="Dodson R.J."/>
            <person name="Durkin A.S."/>
            <person name="Rosovitz M.J."/>
            <person name="Rasko D.A."/>
            <person name="Kolsto A.B."/>
            <person name="Okstad O.A."/>
            <person name="Ravel J."/>
            <person name="Sutton G."/>
        </authorList>
    </citation>
    <scope>NUCLEOTIDE SEQUENCE [LARGE SCALE GENOMIC DNA]</scope>
    <source>
        <strain evidence="1 2">AH187</strain>
    </source>
</reference>
<accession>B7HZT5</accession>
<name>B7HZT5_BACC7</name>
<dbReference type="Proteomes" id="UP000002214">
    <property type="component" value="Chromosome"/>
</dbReference>
<dbReference type="KEGG" id="bcr:BCAH187_A1317"/>
<dbReference type="HOGENOM" id="CLU_3211989_0_0_9"/>